<proteinExistence type="predicted"/>
<evidence type="ECO:0000313" key="3">
    <source>
        <dbReference type="Proteomes" id="UP000029499"/>
    </source>
</evidence>
<dbReference type="AlphaFoldDB" id="A0A089YQM0"/>
<dbReference type="RefSeq" id="WP_043186989.1">
    <property type="nucleotide sequence ID" value="NZ_CP009533.1"/>
</dbReference>
<evidence type="ECO:0000313" key="2">
    <source>
        <dbReference type="EMBL" id="AIS16702.1"/>
    </source>
</evidence>
<dbReference type="HOGENOM" id="CLU_131496_4_0_6"/>
<reference evidence="2 3" key="1">
    <citation type="journal article" date="2015" name="J. Biotechnol.">
        <title>Complete genome sequence of Pseudomonas rhizosphaerae IH5T (=DSM 16299T), a phosphate-solubilizing rhizobacterium for bacterial biofertilizer.</title>
        <authorList>
            <person name="Kwak Y."/>
            <person name="Jung B.K."/>
            <person name="Shin J.H."/>
        </authorList>
    </citation>
    <scope>NUCLEOTIDE SEQUENCE [LARGE SCALE GENOMIC DNA]</scope>
    <source>
        <strain evidence="2">DSM 16299</strain>
    </source>
</reference>
<organism evidence="2 3">
    <name type="scientific">Pseudomonas rhizosphaerae</name>
    <dbReference type="NCBI Taxonomy" id="216142"/>
    <lineage>
        <taxon>Bacteria</taxon>
        <taxon>Pseudomonadati</taxon>
        <taxon>Pseudomonadota</taxon>
        <taxon>Gammaproteobacteria</taxon>
        <taxon>Pseudomonadales</taxon>
        <taxon>Pseudomonadaceae</taxon>
        <taxon>Pseudomonas</taxon>
    </lineage>
</organism>
<accession>A0A089YQM0</accession>
<dbReference type="PROSITE" id="PS51725">
    <property type="entry name" value="ABM"/>
    <property type="match status" value="1"/>
</dbReference>
<keyword evidence="3" id="KW-1185">Reference proteome</keyword>
<gene>
    <name evidence="2" type="ORF">LT40_04455</name>
</gene>
<dbReference type="InterPro" id="IPR007138">
    <property type="entry name" value="ABM_dom"/>
</dbReference>
<dbReference type="EMBL" id="CP009533">
    <property type="protein sequence ID" value="AIS16702.1"/>
    <property type="molecule type" value="Genomic_DNA"/>
</dbReference>
<evidence type="ECO:0000259" key="1">
    <source>
        <dbReference type="PROSITE" id="PS51725"/>
    </source>
</evidence>
<dbReference type="STRING" id="216142.LT40_04455"/>
<dbReference type="InterPro" id="IPR011008">
    <property type="entry name" value="Dimeric_a/b-barrel"/>
</dbReference>
<feature type="domain" description="ABM" evidence="1">
    <location>
        <begin position="12"/>
        <end position="101"/>
    </location>
</feature>
<dbReference type="KEGG" id="prh:LT40_04455"/>
<dbReference type="OrthoDB" id="6883197at2"/>
<dbReference type="SUPFAM" id="SSF54909">
    <property type="entry name" value="Dimeric alpha+beta barrel"/>
    <property type="match status" value="1"/>
</dbReference>
<protein>
    <recommendedName>
        <fullName evidence="1">ABM domain-containing protein</fullName>
    </recommendedName>
</protein>
<dbReference type="Pfam" id="PF03992">
    <property type="entry name" value="ABM"/>
    <property type="match status" value="1"/>
</dbReference>
<name>A0A089YQM0_9PSED</name>
<dbReference type="Proteomes" id="UP000029499">
    <property type="component" value="Chromosome"/>
</dbReference>
<sequence length="112" mass="11901">MNSFSTVSLATVSHCALITARQGHSEQVGLGLSALVRPALAMAGCLHFAVQRSHGDERLWQVAGVWRDQTAMTAWLNSPGMQVFSDLVQGLLVTSLDLHTFGDAAIEHASAA</sequence>
<dbReference type="Gene3D" id="3.30.70.100">
    <property type="match status" value="1"/>
</dbReference>